<reference evidence="2" key="1">
    <citation type="submission" date="2022-06" db="EMBL/GenBank/DDBJ databases">
        <authorList>
            <person name="Goudenege D."/>
            <person name="Le Roux F."/>
        </authorList>
    </citation>
    <scope>NUCLEOTIDE SEQUENCE</scope>
    <source>
        <strain evidence="2">12-063</strain>
    </source>
</reference>
<dbReference type="EMBL" id="CALYLK010000136">
    <property type="protein sequence ID" value="CAH8233523.1"/>
    <property type="molecule type" value="Genomic_DNA"/>
</dbReference>
<keyword evidence="1" id="KW-0175">Coiled coil</keyword>
<evidence type="ECO:0000256" key="1">
    <source>
        <dbReference type="SAM" id="Coils"/>
    </source>
</evidence>
<comment type="caution">
    <text evidence="2">The sequence shown here is derived from an EMBL/GenBank/DDBJ whole genome shotgun (WGS) entry which is preliminary data.</text>
</comment>
<name>A0ABM9FR94_9VIBR</name>
<gene>
    <name evidence="2" type="ORF">VAE063_950170</name>
</gene>
<dbReference type="Proteomes" id="UP001152658">
    <property type="component" value="Unassembled WGS sequence"/>
</dbReference>
<organism evidence="2 3">
    <name type="scientific">Vibrio aestuarianus</name>
    <dbReference type="NCBI Taxonomy" id="28171"/>
    <lineage>
        <taxon>Bacteria</taxon>
        <taxon>Pseudomonadati</taxon>
        <taxon>Pseudomonadota</taxon>
        <taxon>Gammaproteobacteria</taxon>
        <taxon>Vibrionales</taxon>
        <taxon>Vibrionaceae</taxon>
        <taxon>Vibrio</taxon>
    </lineage>
</organism>
<feature type="coiled-coil region" evidence="1">
    <location>
        <begin position="11"/>
        <end position="38"/>
    </location>
</feature>
<dbReference type="RefSeq" id="WP_168522620.1">
    <property type="nucleotide sequence ID" value="NZ_CALYLA010000019.1"/>
</dbReference>
<evidence type="ECO:0000313" key="3">
    <source>
        <dbReference type="Proteomes" id="UP001152658"/>
    </source>
</evidence>
<evidence type="ECO:0000313" key="2">
    <source>
        <dbReference type="EMBL" id="CAH8233523.1"/>
    </source>
</evidence>
<accession>A0ABM9FR94</accession>
<protein>
    <submittedName>
        <fullName evidence="2">Uncharacterized protein</fullName>
    </submittedName>
</protein>
<keyword evidence="3" id="KW-1185">Reference proteome</keyword>
<sequence>MSETKEAREALEVAKESVAIAKELNEDTREQLRQTREMHEMMLTNQRRVCMAFSSLLPQPIRIEFTAPMTSENIKDEAQQISKAIANRDIYDVIHAINVLAMSNGDVLQLFTSFDGNTQSLRVWAVDVNTDWSAECSPKRLLNECVYLDHEFALKELLYVESQLTELVIEAREASETKAGEA</sequence>
<proteinExistence type="predicted"/>